<name>A0A078M8N5_9STAP</name>
<dbReference type="InterPro" id="IPR047767">
    <property type="entry name" value="PSP1-like"/>
</dbReference>
<dbReference type="eggNOG" id="COG1774">
    <property type="taxonomic scope" value="Bacteria"/>
</dbReference>
<evidence type="ECO:0000259" key="1">
    <source>
        <dbReference type="PROSITE" id="PS51411"/>
    </source>
</evidence>
<dbReference type="PROSITE" id="PS51411">
    <property type="entry name" value="PSP1_C"/>
    <property type="match status" value="1"/>
</dbReference>
<organism evidence="2 3">
    <name type="scientific">Jeotgalicoccus saudimassiliensis</name>
    <dbReference type="NCBI Taxonomy" id="1461582"/>
    <lineage>
        <taxon>Bacteria</taxon>
        <taxon>Bacillati</taxon>
        <taxon>Bacillota</taxon>
        <taxon>Bacilli</taxon>
        <taxon>Bacillales</taxon>
        <taxon>Staphylococcaceae</taxon>
        <taxon>Jeotgalicoccus</taxon>
    </lineage>
</organism>
<evidence type="ECO:0000313" key="3">
    <source>
        <dbReference type="Proteomes" id="UP000044136"/>
    </source>
</evidence>
<dbReference type="Pfam" id="PF04468">
    <property type="entry name" value="PSP1"/>
    <property type="match status" value="1"/>
</dbReference>
<dbReference type="PANTHER" id="PTHR43830:SF3">
    <property type="entry name" value="PROTEIN PSP1"/>
    <property type="match status" value="1"/>
</dbReference>
<dbReference type="HOGENOM" id="CLU_033149_2_0_9"/>
<protein>
    <recommendedName>
        <fullName evidence="1">PSP1 C-terminal domain-containing protein</fullName>
    </recommendedName>
</protein>
<dbReference type="EMBL" id="CCSE01000001">
    <property type="protein sequence ID" value="CEA02614.1"/>
    <property type="molecule type" value="Genomic_DNA"/>
</dbReference>
<dbReference type="AlphaFoldDB" id="A0A078M8N5"/>
<feature type="domain" description="PSP1 C-terminal" evidence="1">
    <location>
        <begin position="63"/>
        <end position="148"/>
    </location>
</feature>
<dbReference type="NCBIfam" id="NF041131">
    <property type="entry name" value="RicT_YaaT_fam"/>
    <property type="match status" value="1"/>
</dbReference>
<evidence type="ECO:0000313" key="2">
    <source>
        <dbReference type="EMBL" id="CEA02614.1"/>
    </source>
</evidence>
<sequence>MNMLKIIKVTQLDYYDNIYITCSDDSIERGDYIVAETKRGLELLNVVKGTYEIPKDNIVEPDGKFLRLATEEDLIKFKSNEEKAEAALEFCAKAIKDEKLNMNLVNAKFTLDMKKLIFNFTADDRVDFRALVRILATRFKTRIELRQIGVRDEAKYLGGIGPCGRAHCCSTFLGDFVPVSIQMAKNQDLSLSPSKISGACGRLMCCLNYEDEYYEDARTKLPDVGAKVKTPAGIGRVIGINILDLAVRVKGSDDYIEEYGEEDIDKLEVVK</sequence>
<dbReference type="STRING" id="1461582.BN1048_01781"/>
<reference evidence="2 3" key="1">
    <citation type="submission" date="2014-07" db="EMBL/GenBank/DDBJ databases">
        <authorList>
            <person name="Urmite Genomes Urmite Genomes"/>
        </authorList>
    </citation>
    <scope>NUCLEOTIDE SEQUENCE [LARGE SCALE GENOMIC DNA]</scope>
    <source>
        <strain evidence="2 3">13MG44_air</strain>
    </source>
</reference>
<proteinExistence type="predicted"/>
<dbReference type="Proteomes" id="UP000044136">
    <property type="component" value="Unassembled WGS sequence"/>
</dbReference>
<keyword evidence="3" id="KW-1185">Reference proteome</keyword>
<dbReference type="PANTHER" id="PTHR43830">
    <property type="entry name" value="PROTEIN PSP1"/>
    <property type="match status" value="1"/>
</dbReference>
<dbReference type="InterPro" id="IPR007557">
    <property type="entry name" value="PSP1_C"/>
</dbReference>
<accession>A0A078M8N5</accession>
<dbReference type="GO" id="GO:0005737">
    <property type="term" value="C:cytoplasm"/>
    <property type="evidence" value="ECO:0007669"/>
    <property type="project" value="TreeGrafter"/>
</dbReference>
<gene>
    <name evidence="2" type="ORF">BN1048_01781</name>
</gene>